<dbReference type="SUPFAM" id="SSF49464">
    <property type="entry name" value="Carboxypeptidase regulatory domain-like"/>
    <property type="match status" value="1"/>
</dbReference>
<evidence type="ECO:0000259" key="9">
    <source>
        <dbReference type="Pfam" id="PF14905"/>
    </source>
</evidence>
<dbReference type="Pfam" id="PF14905">
    <property type="entry name" value="OMP_b-brl_3"/>
    <property type="match status" value="1"/>
</dbReference>
<dbReference type="Gene3D" id="2.40.170.20">
    <property type="entry name" value="TonB-dependent receptor, beta-barrel domain"/>
    <property type="match status" value="1"/>
</dbReference>
<feature type="signal peptide" evidence="8">
    <location>
        <begin position="1"/>
        <end position="18"/>
    </location>
</feature>
<evidence type="ECO:0000256" key="7">
    <source>
        <dbReference type="ARBA" id="ARBA00023237"/>
    </source>
</evidence>
<dbReference type="RefSeq" id="WP_344925169.1">
    <property type="nucleotide sequence ID" value="NZ_BAABCW010000002.1"/>
</dbReference>
<dbReference type="Proteomes" id="UP001500459">
    <property type="component" value="Unassembled WGS sequence"/>
</dbReference>
<organism evidence="10 11">
    <name type="scientific">Aquimarina addita</name>
    <dbReference type="NCBI Taxonomy" id="870485"/>
    <lineage>
        <taxon>Bacteria</taxon>
        <taxon>Pseudomonadati</taxon>
        <taxon>Bacteroidota</taxon>
        <taxon>Flavobacteriia</taxon>
        <taxon>Flavobacteriales</taxon>
        <taxon>Flavobacteriaceae</taxon>
        <taxon>Aquimarina</taxon>
    </lineage>
</organism>
<comment type="subcellular location">
    <subcellularLocation>
        <location evidence="1">Cell outer membrane</location>
        <topology evidence="1">Multi-pass membrane protein</topology>
    </subcellularLocation>
</comment>
<keyword evidence="4" id="KW-0812">Transmembrane</keyword>
<dbReference type="InterPro" id="IPR039426">
    <property type="entry name" value="TonB-dep_rcpt-like"/>
</dbReference>
<name>A0ABP7XD02_9FLAO</name>
<dbReference type="PANTHER" id="PTHR30069">
    <property type="entry name" value="TONB-DEPENDENT OUTER MEMBRANE RECEPTOR"/>
    <property type="match status" value="1"/>
</dbReference>
<gene>
    <name evidence="10" type="ORF">GCM10022393_09200</name>
</gene>
<feature type="domain" description="Outer membrane protein beta-barrel" evidence="9">
    <location>
        <begin position="365"/>
        <end position="768"/>
    </location>
</feature>
<keyword evidence="7" id="KW-0998">Cell outer membrane</keyword>
<keyword evidence="11" id="KW-1185">Reference proteome</keyword>
<keyword evidence="6" id="KW-0472">Membrane</keyword>
<dbReference type="Gene3D" id="2.60.40.1120">
    <property type="entry name" value="Carboxypeptidase-like, regulatory domain"/>
    <property type="match status" value="1"/>
</dbReference>
<reference evidence="11" key="1">
    <citation type="journal article" date="2019" name="Int. J. Syst. Evol. Microbiol.">
        <title>The Global Catalogue of Microorganisms (GCM) 10K type strain sequencing project: providing services to taxonomists for standard genome sequencing and annotation.</title>
        <authorList>
            <consortium name="The Broad Institute Genomics Platform"/>
            <consortium name="The Broad Institute Genome Sequencing Center for Infectious Disease"/>
            <person name="Wu L."/>
            <person name="Ma J."/>
        </authorList>
    </citation>
    <scope>NUCLEOTIDE SEQUENCE [LARGE SCALE GENOMIC DNA]</scope>
    <source>
        <strain evidence="11">JCM 17106</strain>
    </source>
</reference>
<evidence type="ECO:0000256" key="1">
    <source>
        <dbReference type="ARBA" id="ARBA00004571"/>
    </source>
</evidence>
<accession>A0ABP7XD02</accession>
<comment type="caution">
    <text evidence="10">The sequence shown here is derived from an EMBL/GenBank/DDBJ whole genome shotgun (WGS) entry which is preliminary data.</text>
</comment>
<dbReference type="InterPro" id="IPR008969">
    <property type="entry name" value="CarboxyPept-like_regulatory"/>
</dbReference>
<dbReference type="PANTHER" id="PTHR30069:SF29">
    <property type="entry name" value="HEMOGLOBIN AND HEMOGLOBIN-HAPTOGLOBIN-BINDING PROTEIN 1-RELATED"/>
    <property type="match status" value="1"/>
</dbReference>
<evidence type="ECO:0000256" key="8">
    <source>
        <dbReference type="SAM" id="SignalP"/>
    </source>
</evidence>
<protein>
    <submittedName>
        <fullName evidence="10">Outer membrane beta-barrel family protein</fullName>
    </submittedName>
</protein>
<sequence>MRLAIILSLFILPLFTNAQVQLTGKVASNTEPIVWANTVLLSSDGTITTGGITDENGRFTLNAKAGNYELVISFLGYEEYHKEINLQKDIDLGQIMLQESANTLNEVVISYTKKLIEQKPDRIIFNIENNLAATGGDALDALRIAPGLRVDDNGISMLGKGTSQVMINGRIFPLTGAELVSYLNSIAADDIKKIEVITNPPAKYEASGNGGLINIVLKKGAQNSWKNTTSAIQNINTHSFLTLRNNLLYNKDKWNISLSLDKTDGSLRGIEDFQVYYPESNWDIDITTKDNQDAISGRLLLDYKLTNNTTIGIQYLGNYRQPDIRDKTISNIYDASNILDSLLINNGSSKQTIDNHLINMHTITKIDTLEKKLFVDLDYFNYRSEQEREFRTESFSPDMQFLNINAAAITSSLQSIENISLKADMEHPLDFMNLSYGFRISSTESNSEIENFNTETGIPQLDENTSNVFNYVEKNQAVYVNGSKKINDQWSLQAGLRVENTTTEGFSENLNETNKNDYLKLFPTAYISYTKNENNTMSFSYGKRIRRPRFQDLNPFRVYVSSNTFSQGNPFLQPSFTDVFEFKHTYKNKLTTAAFFNRTIDASGIIFTSAIDTQTQIVTRENFYNQNTYGISESYLFDTFKWLQSQNSVTLVNIQSEFIKPIDASPQNGFSYNLSSTNSFTLNNTTKLQLDATYDSAGKSDIFTIGERYSIDIGASKTFLDKSLQVSLYIKDVFNTSSLNNLASTVNGVRQVYGQNRNNRFVRFSLSYSFGNKKVNVKNRKFGNDEDTRRAN</sequence>
<dbReference type="InterPro" id="IPR041700">
    <property type="entry name" value="OMP_b-brl_3"/>
</dbReference>
<dbReference type="SUPFAM" id="SSF56935">
    <property type="entry name" value="Porins"/>
    <property type="match status" value="1"/>
</dbReference>
<dbReference type="EMBL" id="BAABCW010000002">
    <property type="protein sequence ID" value="GAA4111473.1"/>
    <property type="molecule type" value="Genomic_DNA"/>
</dbReference>
<evidence type="ECO:0000256" key="4">
    <source>
        <dbReference type="ARBA" id="ARBA00022692"/>
    </source>
</evidence>
<evidence type="ECO:0000256" key="3">
    <source>
        <dbReference type="ARBA" id="ARBA00022452"/>
    </source>
</evidence>
<feature type="chain" id="PRO_5046775405" evidence="8">
    <location>
        <begin position="19"/>
        <end position="792"/>
    </location>
</feature>
<dbReference type="Gene3D" id="2.170.130.10">
    <property type="entry name" value="TonB-dependent receptor, plug domain"/>
    <property type="match status" value="1"/>
</dbReference>
<evidence type="ECO:0000256" key="2">
    <source>
        <dbReference type="ARBA" id="ARBA00022448"/>
    </source>
</evidence>
<dbReference type="InterPro" id="IPR037066">
    <property type="entry name" value="Plug_dom_sf"/>
</dbReference>
<evidence type="ECO:0000313" key="10">
    <source>
        <dbReference type="EMBL" id="GAA4111473.1"/>
    </source>
</evidence>
<proteinExistence type="predicted"/>
<evidence type="ECO:0000313" key="11">
    <source>
        <dbReference type="Proteomes" id="UP001500459"/>
    </source>
</evidence>
<keyword evidence="5 8" id="KW-0732">Signal</keyword>
<dbReference type="InterPro" id="IPR036942">
    <property type="entry name" value="Beta-barrel_TonB_sf"/>
</dbReference>
<keyword evidence="3" id="KW-1134">Transmembrane beta strand</keyword>
<keyword evidence="2" id="KW-0813">Transport</keyword>
<dbReference type="Pfam" id="PF13715">
    <property type="entry name" value="CarbopepD_reg_2"/>
    <property type="match status" value="1"/>
</dbReference>
<evidence type="ECO:0000256" key="6">
    <source>
        <dbReference type="ARBA" id="ARBA00023136"/>
    </source>
</evidence>
<evidence type="ECO:0000256" key="5">
    <source>
        <dbReference type="ARBA" id="ARBA00022729"/>
    </source>
</evidence>